<sequence length="37" mass="4408">MVLDHLEMFYEILERTSQRILSKWGVQANKHHAIISL</sequence>
<dbReference type="EMBL" id="GBRH01189679">
    <property type="protein sequence ID" value="JAE08217.1"/>
    <property type="molecule type" value="Transcribed_RNA"/>
</dbReference>
<accession>A0A0A9F798</accession>
<proteinExistence type="predicted"/>
<reference evidence="1" key="2">
    <citation type="journal article" date="2015" name="Data Brief">
        <title>Shoot transcriptome of the giant reed, Arundo donax.</title>
        <authorList>
            <person name="Barrero R.A."/>
            <person name="Guerrero F.D."/>
            <person name="Moolhuijzen P."/>
            <person name="Goolsby J.A."/>
            <person name="Tidwell J."/>
            <person name="Bellgard S.E."/>
            <person name="Bellgard M.I."/>
        </authorList>
    </citation>
    <scope>NUCLEOTIDE SEQUENCE</scope>
    <source>
        <tissue evidence="1">Shoot tissue taken approximately 20 cm above the soil surface</tissue>
    </source>
</reference>
<reference evidence="1" key="1">
    <citation type="submission" date="2014-09" db="EMBL/GenBank/DDBJ databases">
        <authorList>
            <person name="Magalhaes I.L.F."/>
            <person name="Oliveira U."/>
            <person name="Santos F.R."/>
            <person name="Vidigal T.H.D.A."/>
            <person name="Brescovit A.D."/>
            <person name="Santos A.J."/>
        </authorList>
    </citation>
    <scope>NUCLEOTIDE SEQUENCE</scope>
    <source>
        <tissue evidence="1">Shoot tissue taken approximately 20 cm above the soil surface</tissue>
    </source>
</reference>
<evidence type="ECO:0000313" key="1">
    <source>
        <dbReference type="EMBL" id="JAE08217.1"/>
    </source>
</evidence>
<organism evidence="1">
    <name type="scientific">Arundo donax</name>
    <name type="common">Giant reed</name>
    <name type="synonym">Donax arundinaceus</name>
    <dbReference type="NCBI Taxonomy" id="35708"/>
    <lineage>
        <taxon>Eukaryota</taxon>
        <taxon>Viridiplantae</taxon>
        <taxon>Streptophyta</taxon>
        <taxon>Embryophyta</taxon>
        <taxon>Tracheophyta</taxon>
        <taxon>Spermatophyta</taxon>
        <taxon>Magnoliopsida</taxon>
        <taxon>Liliopsida</taxon>
        <taxon>Poales</taxon>
        <taxon>Poaceae</taxon>
        <taxon>PACMAD clade</taxon>
        <taxon>Arundinoideae</taxon>
        <taxon>Arundineae</taxon>
        <taxon>Arundo</taxon>
    </lineage>
</organism>
<dbReference type="AlphaFoldDB" id="A0A0A9F798"/>
<protein>
    <submittedName>
        <fullName evidence="1">Uncharacterized protein</fullName>
    </submittedName>
</protein>
<name>A0A0A9F798_ARUDO</name>